<dbReference type="GO" id="GO:0051301">
    <property type="term" value="P:cell division"/>
    <property type="evidence" value="ECO:0007669"/>
    <property type="project" value="UniProtKB-KW"/>
</dbReference>
<evidence type="ECO:0000313" key="8">
    <source>
        <dbReference type="EMBL" id="ERJ92390.1"/>
    </source>
</evidence>
<evidence type="ECO:0000256" key="4">
    <source>
        <dbReference type="ARBA" id="ARBA00022692"/>
    </source>
</evidence>
<evidence type="ECO:0000256" key="2">
    <source>
        <dbReference type="ARBA" id="ARBA00022475"/>
    </source>
</evidence>
<gene>
    <name evidence="8" type="ORF">HMPREF9193_01550</name>
</gene>
<evidence type="ECO:0000256" key="3">
    <source>
        <dbReference type="ARBA" id="ARBA00022618"/>
    </source>
</evidence>
<comment type="subcellular location">
    <subcellularLocation>
        <location evidence="1">Cell membrane</location>
        <topology evidence="1">Single-pass type II membrane protein</topology>
    </subcellularLocation>
</comment>
<accession>A0ABN0NXW6</accession>
<keyword evidence="5" id="KW-1133">Transmembrane helix</keyword>
<keyword evidence="3 8" id="KW-0132">Cell division</keyword>
<sequence length="108" mass="12316">MLKRIKLFCKDAAFMLLALCIPALLAIQSFQGHRYMQLERQFKNLEKTQNDLIESNKTLITDIGVLSSSSRIEKIAIEDLDMHPAQSDEIVRVQVRIGEDSQKKKGGR</sequence>
<protein>
    <submittedName>
        <fullName evidence="8">Cell division protein FtsL</fullName>
    </submittedName>
</protein>
<comment type="caution">
    <text evidence="8">The sequence shown here is derived from an EMBL/GenBank/DDBJ whole genome shotgun (WGS) entry which is preliminary data.</text>
</comment>
<keyword evidence="7" id="KW-0131">Cell cycle</keyword>
<keyword evidence="4" id="KW-0812">Transmembrane</keyword>
<dbReference type="InterPro" id="IPR011922">
    <property type="entry name" value="Cell_div_FtsL"/>
</dbReference>
<keyword evidence="9" id="KW-1185">Reference proteome</keyword>
<keyword evidence="2" id="KW-1003">Cell membrane</keyword>
<name>A0ABN0NXW6_TRELE</name>
<dbReference type="Proteomes" id="UP000016649">
    <property type="component" value="Unassembled WGS sequence"/>
</dbReference>
<evidence type="ECO:0000256" key="6">
    <source>
        <dbReference type="ARBA" id="ARBA00023136"/>
    </source>
</evidence>
<organism evidence="8 9">
    <name type="scientific">Treponema lecithinolyticum ATCC 700332</name>
    <dbReference type="NCBI Taxonomy" id="1321815"/>
    <lineage>
        <taxon>Bacteria</taxon>
        <taxon>Pseudomonadati</taxon>
        <taxon>Spirochaetota</taxon>
        <taxon>Spirochaetia</taxon>
        <taxon>Spirochaetales</taxon>
        <taxon>Treponemataceae</taxon>
        <taxon>Treponema</taxon>
    </lineage>
</organism>
<evidence type="ECO:0000256" key="1">
    <source>
        <dbReference type="ARBA" id="ARBA00004401"/>
    </source>
</evidence>
<evidence type="ECO:0000256" key="5">
    <source>
        <dbReference type="ARBA" id="ARBA00022989"/>
    </source>
</evidence>
<proteinExistence type="predicted"/>
<dbReference type="EMBL" id="AWVH01000037">
    <property type="protein sequence ID" value="ERJ92390.1"/>
    <property type="molecule type" value="Genomic_DNA"/>
</dbReference>
<evidence type="ECO:0000256" key="7">
    <source>
        <dbReference type="ARBA" id="ARBA00023306"/>
    </source>
</evidence>
<evidence type="ECO:0000313" key="9">
    <source>
        <dbReference type="Proteomes" id="UP000016649"/>
    </source>
</evidence>
<keyword evidence="6" id="KW-0472">Membrane</keyword>
<reference evidence="8 9" key="1">
    <citation type="submission" date="2013-08" db="EMBL/GenBank/DDBJ databases">
        <authorList>
            <person name="Weinstock G."/>
            <person name="Sodergren E."/>
            <person name="Wylie T."/>
            <person name="Fulton L."/>
            <person name="Fulton R."/>
            <person name="Fronick C."/>
            <person name="O'Laughlin M."/>
            <person name="Godfrey J."/>
            <person name="Miner T."/>
            <person name="Herter B."/>
            <person name="Appelbaum E."/>
            <person name="Cordes M."/>
            <person name="Lek S."/>
            <person name="Wollam A."/>
            <person name="Pepin K.H."/>
            <person name="Palsikar V.B."/>
            <person name="Mitreva M."/>
            <person name="Wilson R.K."/>
        </authorList>
    </citation>
    <scope>NUCLEOTIDE SEQUENCE [LARGE SCALE GENOMIC DNA]</scope>
    <source>
        <strain evidence="8 9">ATCC 700332</strain>
    </source>
</reference>
<dbReference type="Pfam" id="PF04999">
    <property type="entry name" value="FtsL"/>
    <property type="match status" value="1"/>
</dbReference>